<dbReference type="Proteomes" id="UP000613740">
    <property type="component" value="Unassembled WGS sequence"/>
</dbReference>
<dbReference type="AlphaFoldDB" id="A0A836BCZ6"/>
<reference evidence="2" key="1">
    <citation type="journal article" date="2020" name="bioRxiv">
        <title>Comparative genomics of Chlamydomonas.</title>
        <authorList>
            <person name="Craig R.J."/>
            <person name="Hasan A.R."/>
            <person name="Ness R.W."/>
            <person name="Keightley P.D."/>
        </authorList>
    </citation>
    <scope>NUCLEOTIDE SEQUENCE</scope>
    <source>
        <strain evidence="2">CCAP 11/173</strain>
    </source>
</reference>
<evidence type="ECO:0000256" key="1">
    <source>
        <dbReference type="SAM" id="Coils"/>
    </source>
</evidence>
<evidence type="ECO:0000313" key="2">
    <source>
        <dbReference type="EMBL" id="KAG2454205.1"/>
    </source>
</evidence>
<protein>
    <submittedName>
        <fullName evidence="2">Uncharacterized protein</fullName>
    </submittedName>
</protein>
<feature type="coiled-coil region" evidence="1">
    <location>
        <begin position="3"/>
        <end position="30"/>
    </location>
</feature>
<dbReference type="EMBL" id="JAEHOD010000002">
    <property type="protein sequence ID" value="KAG2454205.1"/>
    <property type="molecule type" value="Genomic_DNA"/>
</dbReference>
<name>A0A836BCZ6_9CHLO</name>
<comment type="caution">
    <text evidence="2">The sequence shown here is derived from an EMBL/GenBank/DDBJ whole genome shotgun (WGS) entry which is preliminary data.</text>
</comment>
<keyword evidence="3" id="KW-1185">Reference proteome</keyword>
<evidence type="ECO:0000313" key="3">
    <source>
        <dbReference type="Proteomes" id="UP000613740"/>
    </source>
</evidence>
<dbReference type="Gene3D" id="1.20.1270.70">
    <property type="entry name" value="Designed single chain three-helix bundle"/>
    <property type="match status" value="1"/>
</dbReference>
<sequence>MKVNTLEVKVDRLEADVKGLSTKADALSRIEGKLDALTSSGVKLKQIWMLQVAGGSRSRLWPGASLDGQLAVGMALH</sequence>
<gene>
    <name evidence="2" type="ORF">HYH02_001239</name>
</gene>
<keyword evidence="1" id="KW-0175">Coiled coil</keyword>
<accession>A0A836BCZ6</accession>
<proteinExistence type="predicted"/>
<organism evidence="2 3">
    <name type="scientific">Chlamydomonas schloesseri</name>
    <dbReference type="NCBI Taxonomy" id="2026947"/>
    <lineage>
        <taxon>Eukaryota</taxon>
        <taxon>Viridiplantae</taxon>
        <taxon>Chlorophyta</taxon>
        <taxon>core chlorophytes</taxon>
        <taxon>Chlorophyceae</taxon>
        <taxon>CS clade</taxon>
        <taxon>Chlamydomonadales</taxon>
        <taxon>Chlamydomonadaceae</taxon>
        <taxon>Chlamydomonas</taxon>
    </lineage>
</organism>